<keyword evidence="2" id="KW-1185">Reference proteome</keyword>
<name>A0ABV8WAZ6_9FLAO</name>
<proteinExistence type="predicted"/>
<reference evidence="2" key="1">
    <citation type="journal article" date="2019" name="Int. J. Syst. Evol. Microbiol.">
        <title>The Global Catalogue of Microorganisms (GCM) 10K type strain sequencing project: providing services to taxonomists for standard genome sequencing and annotation.</title>
        <authorList>
            <consortium name="The Broad Institute Genomics Platform"/>
            <consortium name="The Broad Institute Genome Sequencing Center for Infectious Disease"/>
            <person name="Wu L."/>
            <person name="Ma J."/>
        </authorList>
    </citation>
    <scope>NUCLEOTIDE SEQUENCE [LARGE SCALE GENOMIC DNA]</scope>
    <source>
        <strain evidence="2">CGMCC 1.15345</strain>
    </source>
</reference>
<gene>
    <name evidence="1" type="ORF">ACFOY0_19010</name>
</gene>
<evidence type="ECO:0000313" key="2">
    <source>
        <dbReference type="Proteomes" id="UP001595719"/>
    </source>
</evidence>
<evidence type="ECO:0008006" key="3">
    <source>
        <dbReference type="Google" id="ProtNLM"/>
    </source>
</evidence>
<sequence>MKRLKKIISVENDSITKTEYKIPKWQITEVRKRTEDYLKNPNNVSSIDEFLEEIERDLNVFK</sequence>
<accession>A0ABV8WAZ6</accession>
<comment type="caution">
    <text evidence="1">The sequence shown here is derived from an EMBL/GenBank/DDBJ whole genome shotgun (WGS) entry which is preliminary data.</text>
</comment>
<organism evidence="1 2">
    <name type="scientific">Flavobacterium quisquiliarum</name>
    <dbReference type="NCBI Taxonomy" id="1834436"/>
    <lineage>
        <taxon>Bacteria</taxon>
        <taxon>Pseudomonadati</taxon>
        <taxon>Bacteroidota</taxon>
        <taxon>Flavobacteriia</taxon>
        <taxon>Flavobacteriales</taxon>
        <taxon>Flavobacteriaceae</taxon>
        <taxon>Flavobacterium</taxon>
    </lineage>
</organism>
<evidence type="ECO:0000313" key="1">
    <source>
        <dbReference type="EMBL" id="MFC4393091.1"/>
    </source>
</evidence>
<dbReference type="Proteomes" id="UP001595719">
    <property type="component" value="Unassembled WGS sequence"/>
</dbReference>
<dbReference type="RefSeq" id="WP_179002405.1">
    <property type="nucleotide sequence ID" value="NZ_JBHSCO010000005.1"/>
</dbReference>
<dbReference type="EMBL" id="JBHSCO010000005">
    <property type="protein sequence ID" value="MFC4393091.1"/>
    <property type="molecule type" value="Genomic_DNA"/>
</dbReference>
<protein>
    <recommendedName>
        <fullName evidence="3">Addiction module component</fullName>
    </recommendedName>
</protein>